<sequence>MNASSSVPVHEASSKPQHVQPGTRKQMRRRQLRTTWAYWSMVGPLIIGLTVFTFIPIVWSIMLSFFDARSTILPTQFVGLGNYLNLFQDESFRNAMVTGVLFALFIIPTTCLFALGLALLVNSVRYGRGFFRSVFFIPTACSYVVASLIWKLDIFNGLQSGLMNTVLAVFGIDRVSTWLTSPNPPLFWIVLVTCRLWLQLGFYMILFIAGLQDIPRELYEAAEVDGAKRGWATFRYITLPLLRNTTVAVLILNLIAAFQAYDEFYNILGSFTGSSGNIVLGRPPLLYLYQIAISGGDFGRGSAGAIIIALTIMIFTLLQSKFLSFGKAN</sequence>
<comment type="similarity">
    <text evidence="7">Belongs to the binding-protein-dependent transport system permease family.</text>
</comment>
<feature type="transmembrane region" description="Helical" evidence="7">
    <location>
        <begin position="36"/>
        <end position="59"/>
    </location>
</feature>
<proteinExistence type="inferred from homology"/>
<comment type="subcellular location">
    <subcellularLocation>
        <location evidence="1 7">Cell membrane</location>
        <topology evidence="1 7">Multi-pass membrane protein</topology>
    </subcellularLocation>
</comment>
<feature type="transmembrane region" description="Helical" evidence="7">
    <location>
        <begin position="298"/>
        <end position="318"/>
    </location>
</feature>
<keyword evidence="4 7" id="KW-0812">Transmembrane</keyword>
<protein>
    <submittedName>
        <fullName evidence="10">Sugar ABC transporter permease</fullName>
    </submittedName>
</protein>
<evidence type="ECO:0000256" key="7">
    <source>
        <dbReference type="RuleBase" id="RU363032"/>
    </source>
</evidence>
<feature type="transmembrane region" description="Helical" evidence="7">
    <location>
        <begin position="241"/>
        <end position="261"/>
    </location>
</feature>
<dbReference type="AlphaFoldDB" id="A0A401Z8N2"/>
<dbReference type="PANTHER" id="PTHR30193:SF37">
    <property type="entry name" value="INNER MEMBRANE ABC TRANSPORTER PERMEASE PROTEIN YCJO"/>
    <property type="match status" value="1"/>
</dbReference>
<evidence type="ECO:0000313" key="10">
    <source>
        <dbReference type="EMBL" id="GCE03178.1"/>
    </source>
</evidence>
<evidence type="ECO:0000256" key="1">
    <source>
        <dbReference type="ARBA" id="ARBA00004651"/>
    </source>
</evidence>
<accession>A0A401Z8N2</accession>
<evidence type="ECO:0000313" key="11">
    <source>
        <dbReference type="Proteomes" id="UP000287224"/>
    </source>
</evidence>
<dbReference type="GO" id="GO:0005886">
    <property type="term" value="C:plasma membrane"/>
    <property type="evidence" value="ECO:0007669"/>
    <property type="project" value="UniProtKB-SubCell"/>
</dbReference>
<feature type="region of interest" description="Disordered" evidence="8">
    <location>
        <begin position="1"/>
        <end position="26"/>
    </location>
</feature>
<dbReference type="Gene3D" id="1.10.3720.10">
    <property type="entry name" value="MetI-like"/>
    <property type="match status" value="1"/>
</dbReference>
<keyword evidence="2 7" id="KW-0813">Transport</keyword>
<evidence type="ECO:0000256" key="5">
    <source>
        <dbReference type="ARBA" id="ARBA00022989"/>
    </source>
</evidence>
<dbReference type="InterPro" id="IPR000515">
    <property type="entry name" value="MetI-like"/>
</dbReference>
<keyword evidence="5 7" id="KW-1133">Transmembrane helix</keyword>
<feature type="transmembrane region" description="Helical" evidence="7">
    <location>
        <begin position="133"/>
        <end position="150"/>
    </location>
</feature>
<dbReference type="Pfam" id="PF00528">
    <property type="entry name" value="BPD_transp_1"/>
    <property type="match status" value="1"/>
</dbReference>
<dbReference type="SUPFAM" id="SSF161098">
    <property type="entry name" value="MetI-like"/>
    <property type="match status" value="1"/>
</dbReference>
<dbReference type="PANTHER" id="PTHR30193">
    <property type="entry name" value="ABC TRANSPORTER PERMEASE PROTEIN"/>
    <property type="match status" value="1"/>
</dbReference>
<evidence type="ECO:0000256" key="4">
    <source>
        <dbReference type="ARBA" id="ARBA00022692"/>
    </source>
</evidence>
<feature type="domain" description="ABC transmembrane type-1" evidence="9">
    <location>
        <begin position="96"/>
        <end position="319"/>
    </location>
</feature>
<name>A0A401Z8N2_9CHLR</name>
<dbReference type="InterPro" id="IPR035906">
    <property type="entry name" value="MetI-like_sf"/>
</dbReference>
<keyword evidence="11" id="KW-1185">Reference proteome</keyword>
<dbReference type="GO" id="GO:0055085">
    <property type="term" value="P:transmembrane transport"/>
    <property type="evidence" value="ECO:0007669"/>
    <property type="project" value="InterPro"/>
</dbReference>
<keyword evidence="6 7" id="KW-0472">Membrane</keyword>
<dbReference type="InterPro" id="IPR051393">
    <property type="entry name" value="ABC_transporter_permease"/>
</dbReference>
<organism evidence="10 11">
    <name type="scientific">Dictyobacter aurantiacus</name>
    <dbReference type="NCBI Taxonomy" id="1936993"/>
    <lineage>
        <taxon>Bacteria</taxon>
        <taxon>Bacillati</taxon>
        <taxon>Chloroflexota</taxon>
        <taxon>Ktedonobacteria</taxon>
        <taxon>Ktedonobacterales</taxon>
        <taxon>Dictyobacteraceae</taxon>
        <taxon>Dictyobacter</taxon>
    </lineage>
</organism>
<evidence type="ECO:0000256" key="6">
    <source>
        <dbReference type="ARBA" id="ARBA00023136"/>
    </source>
</evidence>
<dbReference type="Proteomes" id="UP000287224">
    <property type="component" value="Unassembled WGS sequence"/>
</dbReference>
<dbReference type="CDD" id="cd06261">
    <property type="entry name" value="TM_PBP2"/>
    <property type="match status" value="1"/>
</dbReference>
<evidence type="ECO:0000256" key="8">
    <source>
        <dbReference type="SAM" id="MobiDB-lite"/>
    </source>
</evidence>
<comment type="caution">
    <text evidence="10">The sequence shown here is derived from an EMBL/GenBank/DDBJ whole genome shotgun (WGS) entry which is preliminary data.</text>
</comment>
<feature type="transmembrane region" description="Helical" evidence="7">
    <location>
        <begin position="186"/>
        <end position="209"/>
    </location>
</feature>
<evidence type="ECO:0000259" key="9">
    <source>
        <dbReference type="PROSITE" id="PS50928"/>
    </source>
</evidence>
<reference evidence="11" key="1">
    <citation type="submission" date="2018-12" db="EMBL/GenBank/DDBJ databases">
        <title>Tengunoibacter tsumagoiensis gen. nov., sp. nov., Dictyobacter kobayashii sp. nov., D. alpinus sp. nov., and D. joshuensis sp. nov. and description of Dictyobacteraceae fam. nov. within the order Ktedonobacterales isolated from Tengu-no-mugimeshi.</title>
        <authorList>
            <person name="Wang C.M."/>
            <person name="Zheng Y."/>
            <person name="Sakai Y."/>
            <person name="Toyoda A."/>
            <person name="Minakuchi Y."/>
            <person name="Abe K."/>
            <person name="Yokota A."/>
            <person name="Yabe S."/>
        </authorList>
    </citation>
    <scope>NUCLEOTIDE SEQUENCE [LARGE SCALE GENOMIC DNA]</scope>
    <source>
        <strain evidence="11">S-27</strain>
    </source>
</reference>
<dbReference type="EMBL" id="BIFQ01000001">
    <property type="protein sequence ID" value="GCE03178.1"/>
    <property type="molecule type" value="Genomic_DNA"/>
</dbReference>
<gene>
    <name evidence="10" type="ORF">KDAU_05070</name>
</gene>
<dbReference type="PROSITE" id="PS50928">
    <property type="entry name" value="ABC_TM1"/>
    <property type="match status" value="1"/>
</dbReference>
<evidence type="ECO:0000256" key="3">
    <source>
        <dbReference type="ARBA" id="ARBA00022475"/>
    </source>
</evidence>
<keyword evidence="3" id="KW-1003">Cell membrane</keyword>
<feature type="transmembrane region" description="Helical" evidence="7">
    <location>
        <begin position="95"/>
        <end position="121"/>
    </location>
</feature>
<evidence type="ECO:0000256" key="2">
    <source>
        <dbReference type="ARBA" id="ARBA00022448"/>
    </source>
</evidence>